<dbReference type="EMBL" id="CM017324">
    <property type="protein sequence ID" value="KAE8039169.1"/>
    <property type="molecule type" value="Genomic_DNA"/>
</dbReference>
<dbReference type="SUPFAM" id="SSF53756">
    <property type="entry name" value="UDP-Glycosyltransferase/glycogen phosphorylase"/>
    <property type="match status" value="1"/>
</dbReference>
<dbReference type="PANTHER" id="PTHR11926">
    <property type="entry name" value="GLUCOSYL/GLUCURONOSYL TRANSFERASES"/>
    <property type="match status" value="1"/>
</dbReference>
<accession>A0A660KXW7</accession>
<organism evidence="4 5">
    <name type="scientific">Carpinus fangiana</name>
    <dbReference type="NCBI Taxonomy" id="176857"/>
    <lineage>
        <taxon>Eukaryota</taxon>
        <taxon>Viridiplantae</taxon>
        <taxon>Streptophyta</taxon>
        <taxon>Embryophyta</taxon>
        <taxon>Tracheophyta</taxon>
        <taxon>Spermatophyta</taxon>
        <taxon>Magnoliopsida</taxon>
        <taxon>eudicotyledons</taxon>
        <taxon>Gunneridae</taxon>
        <taxon>Pentapetalae</taxon>
        <taxon>rosids</taxon>
        <taxon>fabids</taxon>
        <taxon>Fagales</taxon>
        <taxon>Betulaceae</taxon>
        <taxon>Carpinus</taxon>
    </lineage>
</organism>
<evidence type="ECO:0000256" key="2">
    <source>
        <dbReference type="ARBA" id="ARBA00022676"/>
    </source>
</evidence>
<gene>
    <name evidence="4" type="ORF">FH972_011607</name>
</gene>
<reference evidence="4 5" key="1">
    <citation type="submission" date="2019-06" db="EMBL/GenBank/DDBJ databases">
        <title>A chromosomal-level reference genome of Carpinus fangiana (Coryloideae, Betulaceae).</title>
        <authorList>
            <person name="Yang X."/>
            <person name="Wang Z."/>
            <person name="Zhang L."/>
            <person name="Hao G."/>
            <person name="Liu J."/>
            <person name="Yang Y."/>
        </authorList>
    </citation>
    <scope>NUCLEOTIDE SEQUENCE [LARGE SCALE GENOMIC DNA]</scope>
    <source>
        <strain evidence="4">Cfa_2016G</strain>
        <tissue evidence="4">Leaf</tissue>
    </source>
</reference>
<dbReference type="FunFam" id="3.40.50.2000:FF:000120">
    <property type="entry name" value="UDP-glycosyltransferase 76C1"/>
    <property type="match status" value="1"/>
</dbReference>
<dbReference type="AlphaFoldDB" id="A0A660KXW7"/>
<proteinExistence type="inferred from homology"/>
<dbReference type="Gene3D" id="3.40.50.2000">
    <property type="entry name" value="Glycogen Phosphorylase B"/>
    <property type="match status" value="1"/>
</dbReference>
<dbReference type="OrthoDB" id="5835829at2759"/>
<comment type="similarity">
    <text evidence="1">Belongs to the UDP-glycosyltransferase family.</text>
</comment>
<evidence type="ECO:0000313" key="4">
    <source>
        <dbReference type="EMBL" id="KAE8039169.1"/>
    </source>
</evidence>
<evidence type="ECO:0008006" key="6">
    <source>
        <dbReference type="Google" id="ProtNLM"/>
    </source>
</evidence>
<evidence type="ECO:0000313" key="5">
    <source>
        <dbReference type="Proteomes" id="UP000327013"/>
    </source>
</evidence>
<evidence type="ECO:0000256" key="1">
    <source>
        <dbReference type="ARBA" id="ARBA00009995"/>
    </source>
</evidence>
<keyword evidence="2" id="KW-0328">Glycosyltransferase</keyword>
<dbReference type="GO" id="GO:0080044">
    <property type="term" value="F:quercetin 7-O-glucosyltransferase activity"/>
    <property type="evidence" value="ECO:0007669"/>
    <property type="project" value="TreeGrafter"/>
</dbReference>
<protein>
    <recommendedName>
        <fullName evidence="6">UDP-glycosyltransferases domain-containing protein</fullName>
    </recommendedName>
</protein>
<keyword evidence="2" id="KW-0808">Transferase</keyword>
<dbReference type="Proteomes" id="UP000327013">
    <property type="component" value="Chromosome 4"/>
</dbReference>
<evidence type="ECO:0000256" key="3">
    <source>
        <dbReference type="SAM" id="MobiDB-lite"/>
    </source>
</evidence>
<sequence>MRKTLGACEREAEMEKQGNIKRLNRVVLVPGPFQGHINPMLQLGTILHTNGFSITVVHTQYNSPKPSSHPDFSFLPLPDTSSSAATIGEIIHFTLQLNTDCKARFQECLAEVMRQLGPYDGIACIIYDQLMYFSEAAAKDLKLPCIVLRTGSAATSLARDALFQLKAEGHTPFPESKSNDPILELYPFKFKDLPILEKENFLQLLSKTNNIRTSSAIIYDTVDCLENSLLAKIQEQSQRGKKNGEGRKEMSPAGGAGTGAVPSPHKPDV</sequence>
<name>A0A660KXW7_9ROSI</name>
<keyword evidence="5" id="KW-1185">Reference proteome</keyword>
<dbReference type="GO" id="GO:0080043">
    <property type="term" value="F:quercetin 3-O-glucosyltransferase activity"/>
    <property type="evidence" value="ECO:0007669"/>
    <property type="project" value="TreeGrafter"/>
</dbReference>
<feature type="region of interest" description="Disordered" evidence="3">
    <location>
        <begin position="235"/>
        <end position="269"/>
    </location>
</feature>
<dbReference type="PANTHER" id="PTHR11926:SF1494">
    <property type="entry name" value="FLAVONOL 3-O-GLUCOSYLTRANSFERASE UGT76E12-RELATED"/>
    <property type="match status" value="1"/>
</dbReference>